<dbReference type="EMBL" id="JAHQIW010001014">
    <property type="protein sequence ID" value="KAJ1351146.1"/>
    <property type="molecule type" value="Genomic_DNA"/>
</dbReference>
<name>A0AAD5QLP6_PARTN</name>
<proteinExistence type="predicted"/>
<reference evidence="1" key="1">
    <citation type="submission" date="2021-06" db="EMBL/GenBank/DDBJ databases">
        <title>Parelaphostrongylus tenuis whole genome reference sequence.</title>
        <authorList>
            <person name="Garwood T.J."/>
            <person name="Larsen P.A."/>
            <person name="Fountain-Jones N.M."/>
            <person name="Garbe J.R."/>
            <person name="Macchietto M.G."/>
            <person name="Kania S.A."/>
            <person name="Gerhold R.W."/>
            <person name="Richards J.E."/>
            <person name="Wolf T.M."/>
        </authorList>
    </citation>
    <scope>NUCLEOTIDE SEQUENCE</scope>
    <source>
        <strain evidence="1">MNPRO001-30</strain>
        <tissue evidence="1">Meninges</tissue>
    </source>
</reference>
<comment type="caution">
    <text evidence="1">The sequence shown here is derived from an EMBL/GenBank/DDBJ whole genome shotgun (WGS) entry which is preliminary data.</text>
</comment>
<organism evidence="1 2">
    <name type="scientific">Parelaphostrongylus tenuis</name>
    <name type="common">Meningeal worm</name>
    <dbReference type="NCBI Taxonomy" id="148309"/>
    <lineage>
        <taxon>Eukaryota</taxon>
        <taxon>Metazoa</taxon>
        <taxon>Ecdysozoa</taxon>
        <taxon>Nematoda</taxon>
        <taxon>Chromadorea</taxon>
        <taxon>Rhabditida</taxon>
        <taxon>Rhabditina</taxon>
        <taxon>Rhabditomorpha</taxon>
        <taxon>Strongyloidea</taxon>
        <taxon>Metastrongylidae</taxon>
        <taxon>Parelaphostrongylus</taxon>
    </lineage>
</organism>
<dbReference type="AlphaFoldDB" id="A0AAD5QLP6"/>
<dbReference type="Proteomes" id="UP001196413">
    <property type="component" value="Unassembled WGS sequence"/>
</dbReference>
<accession>A0AAD5QLP6</accession>
<gene>
    <name evidence="1" type="ORF">KIN20_007099</name>
</gene>
<keyword evidence="2" id="KW-1185">Reference proteome</keyword>
<sequence>MAVGLMVLAPPIENMGLLCRRCVQIPPAYRLIDFVENLVDFVYTANFPWNSTARLSSGLQGIVVNQYTTTSKE</sequence>
<protein>
    <submittedName>
        <fullName evidence="1">Uncharacterized protein</fullName>
    </submittedName>
</protein>
<evidence type="ECO:0000313" key="1">
    <source>
        <dbReference type="EMBL" id="KAJ1351146.1"/>
    </source>
</evidence>
<evidence type="ECO:0000313" key="2">
    <source>
        <dbReference type="Proteomes" id="UP001196413"/>
    </source>
</evidence>